<protein>
    <submittedName>
        <fullName evidence="2">Uncharacterized protein</fullName>
    </submittedName>
</protein>
<feature type="transmembrane region" description="Helical" evidence="1">
    <location>
        <begin position="49"/>
        <end position="67"/>
    </location>
</feature>
<proteinExistence type="predicted"/>
<dbReference type="EMBL" id="JANVFS010000046">
    <property type="protein sequence ID" value="KAJ4466149.1"/>
    <property type="molecule type" value="Genomic_DNA"/>
</dbReference>
<keyword evidence="1" id="KW-1133">Transmembrane helix</keyword>
<comment type="caution">
    <text evidence="2">The sequence shown here is derived from an EMBL/GenBank/DDBJ whole genome shotgun (WGS) entry which is preliminary data.</text>
</comment>
<keyword evidence="1" id="KW-0812">Transmembrane</keyword>
<sequence length="68" mass="7561">MYWMSRLIISLSHVPVIIRNATAQTSVHAYGLLIVLILFISSSRELPRLFNAGGVEILFAFAVPGLIY</sequence>
<feature type="transmembrane region" description="Helical" evidence="1">
    <location>
        <begin position="21"/>
        <end position="43"/>
    </location>
</feature>
<evidence type="ECO:0000313" key="2">
    <source>
        <dbReference type="EMBL" id="KAJ4466149.1"/>
    </source>
</evidence>
<name>A0A9W8ZU25_9AGAR</name>
<dbReference type="AlphaFoldDB" id="A0A9W8ZU25"/>
<accession>A0A9W8ZU25</accession>
<organism evidence="2 3">
    <name type="scientific">Lentinula lateritia</name>
    <dbReference type="NCBI Taxonomy" id="40482"/>
    <lineage>
        <taxon>Eukaryota</taxon>
        <taxon>Fungi</taxon>
        <taxon>Dikarya</taxon>
        <taxon>Basidiomycota</taxon>
        <taxon>Agaricomycotina</taxon>
        <taxon>Agaricomycetes</taxon>
        <taxon>Agaricomycetidae</taxon>
        <taxon>Agaricales</taxon>
        <taxon>Marasmiineae</taxon>
        <taxon>Omphalotaceae</taxon>
        <taxon>Lentinula</taxon>
    </lineage>
</organism>
<dbReference type="Proteomes" id="UP001150238">
    <property type="component" value="Unassembled WGS sequence"/>
</dbReference>
<evidence type="ECO:0000313" key="3">
    <source>
        <dbReference type="Proteomes" id="UP001150238"/>
    </source>
</evidence>
<evidence type="ECO:0000256" key="1">
    <source>
        <dbReference type="SAM" id="Phobius"/>
    </source>
</evidence>
<gene>
    <name evidence="2" type="ORF">C8J55DRAFT_527517</name>
</gene>
<keyword evidence="1" id="KW-0472">Membrane</keyword>
<reference evidence="2" key="2">
    <citation type="journal article" date="2023" name="Proc. Natl. Acad. Sci. U.S.A.">
        <title>A global phylogenomic analysis of the shiitake genus Lentinula.</title>
        <authorList>
            <person name="Sierra-Patev S."/>
            <person name="Min B."/>
            <person name="Naranjo-Ortiz M."/>
            <person name="Looney B."/>
            <person name="Konkel Z."/>
            <person name="Slot J.C."/>
            <person name="Sakamoto Y."/>
            <person name="Steenwyk J.L."/>
            <person name="Rokas A."/>
            <person name="Carro J."/>
            <person name="Camarero S."/>
            <person name="Ferreira P."/>
            <person name="Molpeceres G."/>
            <person name="Ruiz-Duenas F.J."/>
            <person name="Serrano A."/>
            <person name="Henrissat B."/>
            <person name="Drula E."/>
            <person name="Hughes K.W."/>
            <person name="Mata J.L."/>
            <person name="Ishikawa N.K."/>
            <person name="Vargas-Isla R."/>
            <person name="Ushijima S."/>
            <person name="Smith C.A."/>
            <person name="Donoghue J."/>
            <person name="Ahrendt S."/>
            <person name="Andreopoulos W."/>
            <person name="He G."/>
            <person name="LaButti K."/>
            <person name="Lipzen A."/>
            <person name="Ng V."/>
            <person name="Riley R."/>
            <person name="Sandor L."/>
            <person name="Barry K."/>
            <person name="Martinez A.T."/>
            <person name="Xiao Y."/>
            <person name="Gibbons J.G."/>
            <person name="Terashima K."/>
            <person name="Grigoriev I.V."/>
            <person name="Hibbett D."/>
        </authorList>
    </citation>
    <scope>NUCLEOTIDE SEQUENCE</scope>
    <source>
        <strain evidence="2">Sp2 HRB7682 ss15</strain>
    </source>
</reference>
<reference evidence="2" key="1">
    <citation type="submission" date="2022-08" db="EMBL/GenBank/DDBJ databases">
        <authorList>
            <consortium name="DOE Joint Genome Institute"/>
            <person name="Min B."/>
            <person name="Riley R."/>
            <person name="Sierra-Patev S."/>
            <person name="Naranjo-Ortiz M."/>
            <person name="Looney B."/>
            <person name="Konkel Z."/>
            <person name="Slot J.C."/>
            <person name="Sakamoto Y."/>
            <person name="Steenwyk J.L."/>
            <person name="Rokas A."/>
            <person name="Carro J."/>
            <person name="Camarero S."/>
            <person name="Ferreira P."/>
            <person name="Molpeceres G."/>
            <person name="Ruiz-Duenas F.J."/>
            <person name="Serrano A."/>
            <person name="Henrissat B."/>
            <person name="Drula E."/>
            <person name="Hughes K.W."/>
            <person name="Mata J.L."/>
            <person name="Ishikawa N.K."/>
            <person name="Vargas-Isla R."/>
            <person name="Ushijima S."/>
            <person name="Smith C.A."/>
            <person name="Ahrendt S."/>
            <person name="Andreopoulos W."/>
            <person name="He G."/>
            <person name="Labutti K."/>
            <person name="Lipzen A."/>
            <person name="Ng V."/>
            <person name="Sandor L."/>
            <person name="Barry K."/>
            <person name="Martinez A.T."/>
            <person name="Xiao Y."/>
            <person name="Gibbons J.G."/>
            <person name="Terashima K."/>
            <person name="Hibbett D.S."/>
            <person name="Grigoriev I.V."/>
        </authorList>
    </citation>
    <scope>NUCLEOTIDE SEQUENCE</scope>
    <source>
        <strain evidence="2">Sp2 HRB7682 ss15</strain>
    </source>
</reference>